<accession>A0ABD1YNB8</accession>
<organism evidence="1 2">
    <name type="scientific">Riccia fluitans</name>
    <dbReference type="NCBI Taxonomy" id="41844"/>
    <lineage>
        <taxon>Eukaryota</taxon>
        <taxon>Viridiplantae</taxon>
        <taxon>Streptophyta</taxon>
        <taxon>Embryophyta</taxon>
        <taxon>Marchantiophyta</taxon>
        <taxon>Marchantiopsida</taxon>
        <taxon>Marchantiidae</taxon>
        <taxon>Marchantiales</taxon>
        <taxon>Ricciaceae</taxon>
        <taxon>Riccia</taxon>
    </lineage>
</organism>
<sequence length="203" mass="21895">MLDRLDKGTEIPDESPMATDVKYGWTGRFFHEVIVILRCAASFVDQRETDKLHRSRGGSRASQWLRDRVQAYPALERITSVVSQPYDSELTLDATAKAAAFSRYPSRTAAFGSLRGAGERRPSELALLDSRQGPWTIAKRSHSGGGARWWPAPAVLNSSEGGSPSCQLVKGSASGRSSTGGCMGSLAPGFRSQPFSILSLCTA</sequence>
<dbReference type="EMBL" id="JBHFFA010000004">
    <property type="protein sequence ID" value="KAL2631919.1"/>
    <property type="molecule type" value="Genomic_DNA"/>
</dbReference>
<evidence type="ECO:0000313" key="2">
    <source>
        <dbReference type="Proteomes" id="UP001605036"/>
    </source>
</evidence>
<comment type="caution">
    <text evidence="1">The sequence shown here is derived from an EMBL/GenBank/DDBJ whole genome shotgun (WGS) entry which is preliminary data.</text>
</comment>
<dbReference type="Proteomes" id="UP001605036">
    <property type="component" value="Unassembled WGS sequence"/>
</dbReference>
<proteinExistence type="predicted"/>
<protein>
    <submittedName>
        <fullName evidence="1">Uncharacterized protein</fullName>
    </submittedName>
</protein>
<name>A0ABD1YNB8_9MARC</name>
<keyword evidence="2" id="KW-1185">Reference proteome</keyword>
<gene>
    <name evidence="1" type="ORF">R1flu_016605</name>
</gene>
<reference evidence="1 2" key="1">
    <citation type="submission" date="2024-09" db="EMBL/GenBank/DDBJ databases">
        <title>Chromosome-scale assembly of Riccia fluitans.</title>
        <authorList>
            <person name="Paukszto L."/>
            <person name="Sawicki J."/>
            <person name="Karawczyk K."/>
            <person name="Piernik-Szablinska J."/>
            <person name="Szczecinska M."/>
            <person name="Mazdziarz M."/>
        </authorList>
    </citation>
    <scope>NUCLEOTIDE SEQUENCE [LARGE SCALE GENOMIC DNA]</scope>
    <source>
        <strain evidence="1">Rf_01</strain>
        <tissue evidence="1">Aerial parts of the thallus</tissue>
    </source>
</reference>
<dbReference type="AlphaFoldDB" id="A0ABD1YNB8"/>
<evidence type="ECO:0000313" key="1">
    <source>
        <dbReference type="EMBL" id="KAL2631919.1"/>
    </source>
</evidence>